<dbReference type="InterPro" id="IPR038637">
    <property type="entry name" value="NPCBM_sf"/>
</dbReference>
<evidence type="ECO:0000256" key="1">
    <source>
        <dbReference type="SAM" id="MobiDB-lite"/>
    </source>
</evidence>
<feature type="transmembrane region" description="Helical" evidence="2">
    <location>
        <begin position="20"/>
        <end position="38"/>
    </location>
</feature>
<evidence type="ECO:0000259" key="3">
    <source>
        <dbReference type="Pfam" id="PF08305"/>
    </source>
</evidence>
<feature type="region of interest" description="Disordered" evidence="1">
    <location>
        <begin position="55"/>
        <end position="94"/>
    </location>
</feature>
<proteinExistence type="predicted"/>
<evidence type="ECO:0000256" key="2">
    <source>
        <dbReference type="SAM" id="Phobius"/>
    </source>
</evidence>
<keyword evidence="2" id="KW-1133">Transmembrane helix</keyword>
<keyword evidence="2" id="KW-0472">Membrane</keyword>
<organism evidence="4 5">
    <name type="scientific">Streptomyces phaeochromogenes</name>
    <dbReference type="NCBI Taxonomy" id="1923"/>
    <lineage>
        <taxon>Bacteria</taxon>
        <taxon>Bacillati</taxon>
        <taxon>Actinomycetota</taxon>
        <taxon>Actinomycetes</taxon>
        <taxon>Kitasatosporales</taxon>
        <taxon>Streptomycetaceae</taxon>
        <taxon>Streptomyces</taxon>
        <taxon>Streptomyces phaeochromogenes group</taxon>
    </lineage>
</organism>
<keyword evidence="5" id="KW-1185">Reference proteome</keyword>
<evidence type="ECO:0000313" key="5">
    <source>
        <dbReference type="Proteomes" id="UP001340816"/>
    </source>
</evidence>
<protein>
    <submittedName>
        <fullName evidence="4">NPCBM/NEW2 domain-containing protein</fullName>
    </submittedName>
</protein>
<accession>A0ABZ1HKM5</accession>
<dbReference type="Gene3D" id="2.60.120.1060">
    <property type="entry name" value="NPCBM/NEW2 domain"/>
    <property type="match status" value="1"/>
</dbReference>
<sequence>MDLTKQERRARRRFGVIPKWFELLAICAATIAAGFFGGRETVVRADDPKPAVTVTATATVTATPGSSTNAEDEPRTEIDPSDSGGPESPDPGSVVYLADRDVVDGGGDVSAQPVTIRGEHYAKSVRLACDSEGDSVVYTTSGYTRLEAKVGILADSPNAIGSVGSIQVANAAGNPIGEEVSIQSSRIEDLSVDISGQDQIKISCVMTKSGDESSSYFYSGLGNASLS</sequence>
<dbReference type="InterPro" id="IPR013222">
    <property type="entry name" value="Glyco_hyd_98_carb-bd"/>
</dbReference>
<name>A0ABZ1HKM5_STRPH</name>
<gene>
    <name evidence="4" type="ORF">OHB35_35725</name>
</gene>
<keyword evidence="2" id="KW-0812">Transmembrane</keyword>
<dbReference type="EMBL" id="CP109135">
    <property type="protein sequence ID" value="WSD18138.1"/>
    <property type="molecule type" value="Genomic_DNA"/>
</dbReference>
<dbReference type="Proteomes" id="UP001340816">
    <property type="component" value="Chromosome"/>
</dbReference>
<reference evidence="4 5" key="1">
    <citation type="submission" date="2022-10" db="EMBL/GenBank/DDBJ databases">
        <title>The complete genomes of actinobacterial strains from the NBC collection.</title>
        <authorList>
            <person name="Joergensen T.S."/>
            <person name="Alvarez Arevalo M."/>
            <person name="Sterndorff E.B."/>
            <person name="Faurdal D."/>
            <person name="Vuksanovic O."/>
            <person name="Mourched A.-S."/>
            <person name="Charusanti P."/>
            <person name="Shaw S."/>
            <person name="Blin K."/>
            <person name="Weber T."/>
        </authorList>
    </citation>
    <scope>NUCLEOTIDE SEQUENCE [LARGE SCALE GENOMIC DNA]</scope>
    <source>
        <strain evidence="4 5">NBC 01752</strain>
    </source>
</reference>
<evidence type="ECO:0000313" key="4">
    <source>
        <dbReference type="EMBL" id="WSD18138.1"/>
    </source>
</evidence>
<feature type="compositionally biased region" description="Low complexity" evidence="1">
    <location>
        <begin position="81"/>
        <end position="93"/>
    </location>
</feature>
<dbReference type="Pfam" id="PF08305">
    <property type="entry name" value="NPCBM"/>
    <property type="match status" value="1"/>
</dbReference>
<feature type="domain" description="Glycosyl hydrolase family 98 putative carbohydrate-binding module" evidence="3">
    <location>
        <begin position="99"/>
        <end position="211"/>
    </location>
</feature>
<dbReference type="RefSeq" id="WP_326760918.1">
    <property type="nucleotide sequence ID" value="NZ_CP109135.1"/>
</dbReference>